<accession>A0A8S1AUX1</accession>
<protein>
    <submittedName>
        <fullName evidence="1">Uncharacterized protein</fullName>
    </submittedName>
</protein>
<sequence>MSLTLSLNGTESTLSVNFLHPIVLGEGDFECALIYLKTFNSIPNVDESNNLFHYGADNVITIPEGSYDLDDIIQYLERELLREAKDDPFKLIDIEANTNTMKCSFHSPYYDIHFERENSIGSVFGLSQKVLPKNQLHESDQAINILISNSIKVECNIIQGSFINNESSHVLHEFSPSVPPGYQIIECPSHPVYLPLKVNTIQNLHIRLVNEQGDLVNLRKENISLRLHIRKK</sequence>
<keyword evidence="2" id="KW-1185">Reference proteome</keyword>
<gene>
    <name evidence="1" type="ORF">APLA_LOCUS12012</name>
</gene>
<comment type="caution">
    <text evidence="1">The sequence shown here is derived from an EMBL/GenBank/DDBJ whole genome shotgun (WGS) entry which is preliminary data.</text>
</comment>
<dbReference type="OrthoDB" id="7452137at2759"/>
<dbReference type="Proteomes" id="UP000494106">
    <property type="component" value="Unassembled WGS sequence"/>
</dbReference>
<evidence type="ECO:0000313" key="1">
    <source>
        <dbReference type="EMBL" id="CAB3249190.1"/>
    </source>
</evidence>
<dbReference type="EMBL" id="CADEBC010000537">
    <property type="protein sequence ID" value="CAB3249190.1"/>
    <property type="molecule type" value="Genomic_DNA"/>
</dbReference>
<reference evidence="1 2" key="1">
    <citation type="submission" date="2020-04" db="EMBL/GenBank/DDBJ databases">
        <authorList>
            <person name="Wallbank WR R."/>
            <person name="Pardo Diaz C."/>
            <person name="Kozak K."/>
            <person name="Martin S."/>
            <person name="Jiggins C."/>
            <person name="Moest M."/>
            <person name="Warren A I."/>
            <person name="Byers J.R.P. K."/>
            <person name="Montejo-Kovacevich G."/>
            <person name="Yen C E."/>
        </authorList>
    </citation>
    <scope>NUCLEOTIDE SEQUENCE [LARGE SCALE GENOMIC DNA]</scope>
</reference>
<organism evidence="1 2">
    <name type="scientific">Arctia plantaginis</name>
    <name type="common">Wood tiger moth</name>
    <name type="synonym">Phalaena plantaginis</name>
    <dbReference type="NCBI Taxonomy" id="874455"/>
    <lineage>
        <taxon>Eukaryota</taxon>
        <taxon>Metazoa</taxon>
        <taxon>Ecdysozoa</taxon>
        <taxon>Arthropoda</taxon>
        <taxon>Hexapoda</taxon>
        <taxon>Insecta</taxon>
        <taxon>Pterygota</taxon>
        <taxon>Neoptera</taxon>
        <taxon>Endopterygota</taxon>
        <taxon>Lepidoptera</taxon>
        <taxon>Glossata</taxon>
        <taxon>Ditrysia</taxon>
        <taxon>Noctuoidea</taxon>
        <taxon>Erebidae</taxon>
        <taxon>Arctiinae</taxon>
        <taxon>Arctia</taxon>
    </lineage>
</organism>
<dbReference type="AlphaFoldDB" id="A0A8S1AUX1"/>
<name>A0A8S1AUX1_ARCPL</name>
<proteinExistence type="predicted"/>
<evidence type="ECO:0000313" key="2">
    <source>
        <dbReference type="Proteomes" id="UP000494106"/>
    </source>
</evidence>